<keyword evidence="1" id="KW-0732">Signal</keyword>
<sequence length="162" mass="18402">MQRLLLTVFLMSLFPGAIYADITVYACQKNGQTILEGTLSPDCDSVKTYHYSSTNKPDQKQSTSDLRPGEMQQLSVMENGPYSAQVQTKRYENIDERVGWSLANSYVDSGQDKCSFFRSLLDNALFYVAVKNEQDVEIGPYKSAELVNQINYAQTQVNYYCR</sequence>
<dbReference type="EMBL" id="LKAJ02000001">
    <property type="protein sequence ID" value="MCS5710757.1"/>
    <property type="molecule type" value="Genomic_DNA"/>
</dbReference>
<evidence type="ECO:0008006" key="5">
    <source>
        <dbReference type="Google" id="ProtNLM"/>
    </source>
</evidence>
<dbReference type="EMBL" id="LKAJ01000009">
    <property type="protein sequence ID" value="KRG20655.1"/>
    <property type="molecule type" value="Genomic_DNA"/>
</dbReference>
<dbReference type="AlphaFoldDB" id="A0A0Q9YJ42"/>
<proteinExistence type="predicted"/>
<evidence type="ECO:0000256" key="1">
    <source>
        <dbReference type="SAM" id="SignalP"/>
    </source>
</evidence>
<dbReference type="Proteomes" id="UP000051497">
    <property type="component" value="Unassembled WGS sequence"/>
</dbReference>
<keyword evidence="4" id="KW-1185">Reference proteome</keyword>
<feature type="chain" id="PRO_5043129654" description="DUF4124 domain-containing protein" evidence="1">
    <location>
        <begin position="21"/>
        <end position="162"/>
    </location>
</feature>
<dbReference type="RefSeq" id="WP_075066769.1">
    <property type="nucleotide sequence ID" value="NZ_LKAJ02000001.1"/>
</dbReference>
<dbReference type="STRING" id="295108.HT99x_02142"/>
<name>A0A0Q9YJ42_9GAMM</name>
<evidence type="ECO:0000313" key="4">
    <source>
        <dbReference type="Proteomes" id="UP000051497"/>
    </source>
</evidence>
<protein>
    <recommendedName>
        <fullName evidence="5">DUF4124 domain-containing protein</fullName>
    </recommendedName>
</protein>
<evidence type="ECO:0000313" key="3">
    <source>
        <dbReference type="EMBL" id="MCS5710757.1"/>
    </source>
</evidence>
<reference evidence="3" key="2">
    <citation type="journal article" date="2016" name="Genome Announc.">
        <title>Draft Genome Sequences of Two Novel Amoeba-Resistant Intranuclear Bacteria, 'Candidatus Berkiella cookevillensis' and 'Candidatus Berkiella aquae'.</title>
        <authorList>
            <person name="Mehari Y.T."/>
            <person name="Arivett B.A."/>
            <person name="Farone A.L."/>
            <person name="Gunderson J.H."/>
            <person name="Farone M.B."/>
        </authorList>
    </citation>
    <scope>NUCLEOTIDE SEQUENCE</scope>
    <source>
        <strain evidence="3">HT99</strain>
    </source>
</reference>
<feature type="signal peptide" evidence="1">
    <location>
        <begin position="1"/>
        <end position="20"/>
    </location>
</feature>
<comment type="caution">
    <text evidence="2">The sequence shown here is derived from an EMBL/GenBank/DDBJ whole genome shotgun (WGS) entry which is preliminary data.</text>
</comment>
<evidence type="ECO:0000313" key="2">
    <source>
        <dbReference type="EMBL" id="KRG20655.1"/>
    </source>
</evidence>
<reference evidence="2" key="1">
    <citation type="submission" date="2015-09" db="EMBL/GenBank/DDBJ databases">
        <title>Draft Genome Sequences of Two Novel Amoeba-resistant Intranuclear Bacteria, Candidatus Berkiella cookevillensis and Candidatus Berkiella aquae.</title>
        <authorList>
            <person name="Mehari Y.T."/>
            <person name="Arivett B.A."/>
            <person name="Farone A.L."/>
            <person name="Gunderson J.H."/>
            <person name="Farone M.B."/>
        </authorList>
    </citation>
    <scope>NUCLEOTIDE SEQUENCE [LARGE SCALE GENOMIC DNA]</scope>
    <source>
        <strain evidence="2">HT99</strain>
    </source>
</reference>
<gene>
    <name evidence="3" type="ORF">HT99x_004895</name>
    <name evidence="2" type="ORF">HT99x_02142</name>
</gene>
<accession>A0A0Q9YJ42</accession>
<reference evidence="3" key="3">
    <citation type="submission" date="2021-06" db="EMBL/GenBank/DDBJ databases">
        <title>Genomic Description and Analysis of Intracellular Bacteria, Candidatus Berkiella cookevillensis and Candidatus Berkiella aquae.</title>
        <authorList>
            <person name="Kidane D.T."/>
            <person name="Mehari Y.T."/>
            <person name="Rice F.C."/>
            <person name="Arivett B.A."/>
            <person name="Farone A.L."/>
            <person name="Berk S.G."/>
            <person name="Farone M.B."/>
        </authorList>
    </citation>
    <scope>NUCLEOTIDE SEQUENCE</scope>
    <source>
        <strain evidence="3">HT99</strain>
    </source>
</reference>
<organism evidence="2">
    <name type="scientific">Candidatus Berkiella aquae</name>
    <dbReference type="NCBI Taxonomy" id="295108"/>
    <lineage>
        <taxon>Bacteria</taxon>
        <taxon>Pseudomonadati</taxon>
        <taxon>Pseudomonadota</taxon>
        <taxon>Gammaproteobacteria</taxon>
        <taxon>Candidatus Berkiellales</taxon>
        <taxon>Candidatus Berkiellaceae</taxon>
        <taxon>Candidatus Berkiella</taxon>
    </lineage>
</organism>